<dbReference type="InterPro" id="IPR009197">
    <property type="entry name" value="MlrC"/>
</dbReference>
<evidence type="ECO:0000259" key="1">
    <source>
        <dbReference type="Pfam" id="PF07171"/>
    </source>
</evidence>
<dbReference type="PIRSF" id="PIRSF012702">
    <property type="entry name" value="UCP012702"/>
    <property type="match status" value="1"/>
</dbReference>
<feature type="domain" description="Microcystin LR degradation protein MlrC N-terminal" evidence="2">
    <location>
        <begin position="1"/>
        <end position="276"/>
    </location>
</feature>
<sequence length="488" mass="52777">NTFSPVVTDLERFSGGEAFPPSGIRAETSYRGTASCVGGFLQAADEAGASVSLPIVAAAPPSGPVEDEAFETICREIVEAARQQPDAILLDLHGAMVTRSFEDGEGELLSRIRAVAPDVPIAVALDMHANLYPGMVNHATVIAGYQTYPHIDMDKTALKSGRVLMRALRAEVVPVMSWGNIPMLPHVMRQGTDDFPNKALQQRAQQMETQGALMVSLFTGFPHADIANAGLSVVVVTDNDQALADQFRDELLKMAWEQREAFIYEPEPLDVSVARAFALADQDGPVLLLDHYDNTASGGTMDTTEVLREILNQGLEDVAVFGFYDPQVVEQLESAGIGAEVTISLGAKLPMPALAEQSSPLELIGRVKLISDGLFPATVAMARGLTMNMGKTVVFTTGKVDIVIISRHIEPFDPGCFKSLGIDPGSRRYLMLKSRIHYRVGFMPIVKKVVECAGRGVCTSDYSELTFKQVRRPIYPLDGINSLAGLEN</sequence>
<proteinExistence type="predicted"/>
<organism evidence="3">
    <name type="scientific">marine metagenome</name>
    <dbReference type="NCBI Taxonomy" id="408172"/>
    <lineage>
        <taxon>unclassified sequences</taxon>
        <taxon>metagenomes</taxon>
        <taxon>ecological metagenomes</taxon>
    </lineage>
</organism>
<dbReference type="Pfam" id="PF07171">
    <property type="entry name" value="MlrC_C"/>
    <property type="match status" value="1"/>
</dbReference>
<dbReference type="InterPro" id="IPR010799">
    <property type="entry name" value="MlrC_C"/>
</dbReference>
<accession>A0A382E510</accession>
<name>A0A382E510_9ZZZZ</name>
<evidence type="ECO:0000313" key="3">
    <source>
        <dbReference type="EMBL" id="SVB44947.1"/>
    </source>
</evidence>
<dbReference type="AlphaFoldDB" id="A0A382E510"/>
<feature type="non-terminal residue" evidence="3">
    <location>
        <position position="1"/>
    </location>
</feature>
<dbReference type="Pfam" id="PF07364">
    <property type="entry name" value="DUF1485"/>
    <property type="match status" value="1"/>
</dbReference>
<protein>
    <recommendedName>
        <fullName evidence="4">Microcystin LR degradation protein MlrC N-terminal domain-containing protein</fullName>
    </recommendedName>
</protein>
<dbReference type="InterPro" id="IPR015995">
    <property type="entry name" value="MlrC_N"/>
</dbReference>
<feature type="domain" description="Microcystin LR degradation protein MlrC C-terminal" evidence="1">
    <location>
        <begin position="288"/>
        <end position="468"/>
    </location>
</feature>
<reference evidence="3" key="1">
    <citation type="submission" date="2018-05" db="EMBL/GenBank/DDBJ databases">
        <authorList>
            <person name="Lanie J.A."/>
            <person name="Ng W.-L."/>
            <person name="Kazmierczak K.M."/>
            <person name="Andrzejewski T.M."/>
            <person name="Davidsen T.M."/>
            <person name="Wayne K.J."/>
            <person name="Tettelin H."/>
            <person name="Glass J.I."/>
            <person name="Rusch D."/>
            <person name="Podicherti R."/>
            <person name="Tsui H.-C.T."/>
            <person name="Winkler M.E."/>
        </authorList>
    </citation>
    <scope>NUCLEOTIDE SEQUENCE</scope>
</reference>
<evidence type="ECO:0008006" key="4">
    <source>
        <dbReference type="Google" id="ProtNLM"/>
    </source>
</evidence>
<dbReference type="EMBL" id="UINC01042381">
    <property type="protein sequence ID" value="SVB44947.1"/>
    <property type="molecule type" value="Genomic_DNA"/>
</dbReference>
<gene>
    <name evidence="3" type="ORF">METZ01_LOCUS197801</name>
</gene>
<evidence type="ECO:0000259" key="2">
    <source>
        <dbReference type="Pfam" id="PF07364"/>
    </source>
</evidence>